<dbReference type="EMBL" id="JACGWK010000746">
    <property type="protein sequence ID" value="KAL0295145.1"/>
    <property type="molecule type" value="Genomic_DNA"/>
</dbReference>
<comment type="caution">
    <text evidence="1">The sequence shown here is derived from an EMBL/GenBank/DDBJ whole genome shotgun (WGS) entry which is preliminary data.</text>
</comment>
<organism evidence="1">
    <name type="scientific">Sesamum angustifolium</name>
    <dbReference type="NCBI Taxonomy" id="2727405"/>
    <lineage>
        <taxon>Eukaryota</taxon>
        <taxon>Viridiplantae</taxon>
        <taxon>Streptophyta</taxon>
        <taxon>Embryophyta</taxon>
        <taxon>Tracheophyta</taxon>
        <taxon>Spermatophyta</taxon>
        <taxon>Magnoliopsida</taxon>
        <taxon>eudicotyledons</taxon>
        <taxon>Gunneridae</taxon>
        <taxon>Pentapetalae</taxon>
        <taxon>asterids</taxon>
        <taxon>lamiids</taxon>
        <taxon>Lamiales</taxon>
        <taxon>Pedaliaceae</taxon>
        <taxon>Sesamum</taxon>
    </lineage>
</organism>
<reference evidence="1" key="2">
    <citation type="journal article" date="2024" name="Plant">
        <title>Genomic evolution and insights into agronomic trait innovations of Sesamum species.</title>
        <authorList>
            <person name="Miao H."/>
            <person name="Wang L."/>
            <person name="Qu L."/>
            <person name="Liu H."/>
            <person name="Sun Y."/>
            <person name="Le M."/>
            <person name="Wang Q."/>
            <person name="Wei S."/>
            <person name="Zheng Y."/>
            <person name="Lin W."/>
            <person name="Duan Y."/>
            <person name="Cao H."/>
            <person name="Xiong S."/>
            <person name="Wang X."/>
            <person name="Wei L."/>
            <person name="Li C."/>
            <person name="Ma Q."/>
            <person name="Ju M."/>
            <person name="Zhao R."/>
            <person name="Li G."/>
            <person name="Mu C."/>
            <person name="Tian Q."/>
            <person name="Mei H."/>
            <person name="Zhang T."/>
            <person name="Gao T."/>
            <person name="Zhang H."/>
        </authorList>
    </citation>
    <scope>NUCLEOTIDE SEQUENCE</scope>
    <source>
        <strain evidence="1">G01</strain>
    </source>
</reference>
<dbReference type="AlphaFoldDB" id="A0AAW2JKV1"/>
<evidence type="ECO:0000313" key="1">
    <source>
        <dbReference type="EMBL" id="KAL0295145.1"/>
    </source>
</evidence>
<gene>
    <name evidence="1" type="ORF">Sangu_3203800</name>
</gene>
<protein>
    <submittedName>
        <fullName evidence="1">Uncharacterized protein</fullName>
    </submittedName>
</protein>
<reference evidence="1" key="1">
    <citation type="submission" date="2020-06" db="EMBL/GenBank/DDBJ databases">
        <authorList>
            <person name="Li T."/>
            <person name="Hu X."/>
            <person name="Zhang T."/>
            <person name="Song X."/>
            <person name="Zhang H."/>
            <person name="Dai N."/>
            <person name="Sheng W."/>
            <person name="Hou X."/>
            <person name="Wei L."/>
        </authorList>
    </citation>
    <scope>NUCLEOTIDE SEQUENCE</scope>
    <source>
        <strain evidence="1">G01</strain>
        <tissue evidence="1">Leaf</tissue>
    </source>
</reference>
<sequence>MVFDAVGLSYFASSHEGVPDDGTRSCPVDVGTSSYVYGGGGLYNYDDQGWQTVFQYIVDVANQPLWDGCINLNWGVVAELVDIKTDGHISERTYDKNPNGLIEYCPLITLCQRSLQHEKLVKNWIYPLRRFMCVRMVACCTGKDDVDLEYCRFCEEARYKPTRGRDPHQNKYSYAILRYLPLTPRMQRLYYSGRLSSTCRDMPHTIRQRRSMCHPFDARGVEHLIGCILILQKEV</sequence>
<name>A0AAW2JKV1_9LAMI</name>
<proteinExistence type="predicted"/>
<accession>A0AAW2JKV1</accession>